<dbReference type="GO" id="GO:0019901">
    <property type="term" value="F:protein kinase binding"/>
    <property type="evidence" value="ECO:0007669"/>
    <property type="project" value="InterPro"/>
</dbReference>
<evidence type="ECO:0000313" key="1">
    <source>
        <dbReference type="EMBL" id="KAJ3080499.1"/>
    </source>
</evidence>
<dbReference type="CDD" id="cd20557">
    <property type="entry name" value="CYCLIN_ScPCL1-like"/>
    <property type="match status" value="1"/>
</dbReference>
<name>A0AAD5X9Y0_9FUNG</name>
<reference evidence="1" key="1">
    <citation type="submission" date="2020-05" db="EMBL/GenBank/DDBJ databases">
        <title>Phylogenomic resolution of chytrid fungi.</title>
        <authorList>
            <person name="Stajich J.E."/>
            <person name="Amses K."/>
            <person name="Simmons R."/>
            <person name="Seto K."/>
            <person name="Myers J."/>
            <person name="Bonds A."/>
            <person name="Quandt C.A."/>
            <person name="Barry K."/>
            <person name="Liu P."/>
            <person name="Grigoriev I."/>
            <person name="Longcore J.E."/>
            <person name="James T.Y."/>
        </authorList>
    </citation>
    <scope>NUCLEOTIDE SEQUENCE</scope>
    <source>
        <strain evidence="1">JEL0513</strain>
    </source>
</reference>
<dbReference type="Pfam" id="PF08613">
    <property type="entry name" value="Cyclin"/>
    <property type="match status" value="1"/>
</dbReference>
<feature type="non-terminal residue" evidence="1">
    <location>
        <position position="1"/>
    </location>
</feature>
<comment type="caution">
    <text evidence="1">The sequence shown here is derived from an EMBL/GenBank/DDBJ whole genome shotgun (WGS) entry which is preliminary data.</text>
</comment>
<dbReference type="GO" id="GO:0005634">
    <property type="term" value="C:nucleus"/>
    <property type="evidence" value="ECO:0007669"/>
    <property type="project" value="TreeGrafter"/>
</dbReference>
<dbReference type="PANTHER" id="PTHR15615">
    <property type="match status" value="1"/>
</dbReference>
<feature type="non-terminal residue" evidence="1">
    <location>
        <position position="223"/>
    </location>
</feature>
<dbReference type="GO" id="GO:0000307">
    <property type="term" value="C:cyclin-dependent protein kinase holoenzyme complex"/>
    <property type="evidence" value="ECO:0007669"/>
    <property type="project" value="TreeGrafter"/>
</dbReference>
<dbReference type="EMBL" id="JADGJH010005461">
    <property type="protein sequence ID" value="KAJ3080499.1"/>
    <property type="molecule type" value="Genomic_DNA"/>
</dbReference>
<dbReference type="GO" id="GO:0016538">
    <property type="term" value="F:cyclin-dependent protein serine/threonine kinase regulator activity"/>
    <property type="evidence" value="ECO:0007669"/>
    <property type="project" value="TreeGrafter"/>
</dbReference>
<dbReference type="AlphaFoldDB" id="A0AAD5X9Y0"/>
<protein>
    <recommendedName>
        <fullName evidence="3">Cyclin N-terminal domain-containing protein</fullName>
    </recommendedName>
</protein>
<evidence type="ECO:0008006" key="3">
    <source>
        <dbReference type="Google" id="ProtNLM"/>
    </source>
</evidence>
<evidence type="ECO:0000313" key="2">
    <source>
        <dbReference type="Proteomes" id="UP001211907"/>
    </source>
</evidence>
<dbReference type="Gene3D" id="1.10.472.10">
    <property type="entry name" value="Cyclin-like"/>
    <property type="match status" value="1"/>
</dbReference>
<gene>
    <name evidence="1" type="ORF">HK100_010128</name>
</gene>
<proteinExistence type="predicted"/>
<dbReference type="SUPFAM" id="SSF47954">
    <property type="entry name" value="Cyclin-like"/>
    <property type="match status" value="1"/>
</dbReference>
<keyword evidence="2" id="KW-1185">Reference proteome</keyword>
<dbReference type="InterPro" id="IPR013922">
    <property type="entry name" value="Cyclin_PHO80-like"/>
</dbReference>
<dbReference type="PANTHER" id="PTHR15615:SF27">
    <property type="entry name" value="PHO85 CYCLIN CLG1"/>
    <property type="match status" value="1"/>
</dbReference>
<dbReference type="InterPro" id="IPR036915">
    <property type="entry name" value="Cyclin-like_sf"/>
</dbReference>
<sequence length="223" mass="25339">NILEITRLPLPIITLSIKYMHRLRQSQQHNRTTKPSTLPYDETRIFSVALIVAQKASDDMPYGNRVWSRVLGLDARELTHLEREFLAALKFSLHVHCAEYAAFCRGVQALAREWNMATQNQFFDRNNHCCATMAAAQHTTNQFCQNNNHMLETPRSSTDSLASSSGCSSNSNILLKEGLQQQFSPSETLTLNHVEPLLVSKNDQAATPSFRESTWQQNLFTQQ</sequence>
<dbReference type="Proteomes" id="UP001211907">
    <property type="component" value="Unassembled WGS sequence"/>
</dbReference>
<organism evidence="1 2">
    <name type="scientific">Physocladia obscura</name>
    <dbReference type="NCBI Taxonomy" id="109957"/>
    <lineage>
        <taxon>Eukaryota</taxon>
        <taxon>Fungi</taxon>
        <taxon>Fungi incertae sedis</taxon>
        <taxon>Chytridiomycota</taxon>
        <taxon>Chytridiomycota incertae sedis</taxon>
        <taxon>Chytridiomycetes</taxon>
        <taxon>Chytridiales</taxon>
        <taxon>Chytriomycetaceae</taxon>
        <taxon>Physocladia</taxon>
    </lineage>
</organism>
<accession>A0AAD5X9Y0</accession>